<dbReference type="PROSITE" id="PS50042">
    <property type="entry name" value="CNMP_BINDING_3"/>
    <property type="match status" value="1"/>
</dbReference>
<protein>
    <recommendedName>
        <fullName evidence="2">Cyclic nucleotide-binding domain-containing protein</fullName>
    </recommendedName>
</protein>
<evidence type="ECO:0000259" key="2">
    <source>
        <dbReference type="PROSITE" id="PS50042"/>
    </source>
</evidence>
<evidence type="ECO:0000256" key="1">
    <source>
        <dbReference type="SAM" id="MobiDB-lite"/>
    </source>
</evidence>
<dbReference type="Proteomes" id="UP000027093">
    <property type="component" value="Chromosome"/>
</dbReference>
<evidence type="ECO:0000313" key="4">
    <source>
        <dbReference type="Proteomes" id="UP000027093"/>
    </source>
</evidence>
<dbReference type="Gene3D" id="2.40.10.230">
    <property type="entry name" value="Probable tRNA pseudouridine synthase domain"/>
    <property type="match status" value="1"/>
</dbReference>
<feature type="compositionally biased region" description="Basic residues" evidence="1">
    <location>
        <begin position="100"/>
        <end position="120"/>
    </location>
</feature>
<dbReference type="EMBL" id="CP007536">
    <property type="protein sequence ID" value="AIC14904.1"/>
    <property type="molecule type" value="Genomic_DNA"/>
</dbReference>
<organism evidence="3 4">
    <name type="scientific">Nitrososphaera viennensis EN76</name>
    <dbReference type="NCBI Taxonomy" id="926571"/>
    <lineage>
        <taxon>Archaea</taxon>
        <taxon>Nitrososphaerota</taxon>
        <taxon>Nitrososphaeria</taxon>
        <taxon>Nitrososphaerales</taxon>
        <taxon>Nitrososphaeraceae</taxon>
        <taxon>Nitrososphaera</taxon>
    </lineage>
</organism>
<dbReference type="KEGG" id="nvn:NVIE_006960"/>
<proteinExistence type="predicted"/>
<dbReference type="InterPro" id="IPR000595">
    <property type="entry name" value="cNMP-bd_dom"/>
</dbReference>
<feature type="domain" description="Cyclic nucleotide-binding" evidence="2">
    <location>
        <begin position="1"/>
        <end position="74"/>
    </location>
</feature>
<dbReference type="AlphaFoldDB" id="A0A060HE32"/>
<feature type="region of interest" description="Disordered" evidence="1">
    <location>
        <begin position="90"/>
        <end position="120"/>
    </location>
</feature>
<reference evidence="3 4" key="1">
    <citation type="journal article" date="2014" name="Int. J. Syst. Evol. Microbiol.">
        <title>Nitrososphaera viennensis gen. nov., sp. nov., an aerobic and mesophilic, ammonia-oxidizing archaeon from soil and a member of the archaeal phylum Thaumarchaeota.</title>
        <authorList>
            <person name="Stieglmeier M."/>
            <person name="Klingl A."/>
            <person name="Alves R.J."/>
            <person name="Rittmann S.K."/>
            <person name="Melcher M."/>
            <person name="Leisch N."/>
            <person name="Schleper C."/>
        </authorList>
    </citation>
    <scope>NUCLEOTIDE SEQUENCE [LARGE SCALE GENOMIC DNA]</scope>
    <source>
        <strain evidence="3">EN76</strain>
    </source>
</reference>
<keyword evidence="4" id="KW-1185">Reference proteome</keyword>
<dbReference type="HOGENOM" id="CLU_165890_0_0_2"/>
<gene>
    <name evidence="3" type="ORF">NVIE_006960</name>
</gene>
<dbReference type="STRING" id="926571.NVIE_006960"/>
<dbReference type="InterPro" id="IPR009000">
    <property type="entry name" value="Transl_B-barrel_sf"/>
</dbReference>
<dbReference type="SUPFAM" id="SSF50447">
    <property type="entry name" value="Translation proteins"/>
    <property type="match status" value="1"/>
</dbReference>
<sequence length="120" mass="13170">MTEAYDSKQELIVEVGEIGEVMHLAKSGRLIVKLNTTGAASIRPGEMLIDSAGRRVGKIAELIGPVSAPYASVIPMTDKTARLTGAKVFAGGRQQPARPSHARREQRRQQQHGKERRRQN</sequence>
<dbReference type="InterPro" id="IPR038664">
    <property type="entry name" value="Gar1/Naf1_Cbf5-bd_sf"/>
</dbReference>
<accession>A0A060HE32</accession>
<name>A0A060HE32_9ARCH</name>
<evidence type="ECO:0000313" key="3">
    <source>
        <dbReference type="EMBL" id="AIC14904.1"/>
    </source>
</evidence>